<dbReference type="EMBL" id="BMSX01000012">
    <property type="protein sequence ID" value="GGR27622.1"/>
    <property type="molecule type" value="Genomic_DNA"/>
</dbReference>
<keyword evidence="3" id="KW-1185">Reference proteome</keyword>
<protein>
    <submittedName>
        <fullName evidence="2">Uncharacterized protein</fullName>
    </submittedName>
</protein>
<name>A0A918FE53_9ACTN</name>
<proteinExistence type="predicted"/>
<reference evidence="2" key="2">
    <citation type="submission" date="2020-09" db="EMBL/GenBank/DDBJ databases">
        <authorList>
            <person name="Sun Q."/>
            <person name="Ohkuma M."/>
        </authorList>
    </citation>
    <scope>NUCLEOTIDE SEQUENCE</scope>
    <source>
        <strain evidence="2">JCM 4346</strain>
    </source>
</reference>
<dbReference type="Proteomes" id="UP000658320">
    <property type="component" value="Unassembled WGS sequence"/>
</dbReference>
<organism evidence="2 3">
    <name type="scientific">Streptomyces aurantiogriseus</name>
    <dbReference type="NCBI Taxonomy" id="66870"/>
    <lineage>
        <taxon>Bacteria</taxon>
        <taxon>Bacillati</taxon>
        <taxon>Actinomycetota</taxon>
        <taxon>Actinomycetes</taxon>
        <taxon>Kitasatosporales</taxon>
        <taxon>Streptomycetaceae</taxon>
        <taxon>Streptomyces</taxon>
    </lineage>
</organism>
<accession>A0A918FE53</accession>
<comment type="caution">
    <text evidence="2">The sequence shown here is derived from an EMBL/GenBank/DDBJ whole genome shotgun (WGS) entry which is preliminary data.</text>
</comment>
<reference evidence="2" key="1">
    <citation type="journal article" date="2014" name="Int. J. Syst. Evol. Microbiol.">
        <title>Complete genome sequence of Corynebacterium casei LMG S-19264T (=DSM 44701T), isolated from a smear-ripened cheese.</title>
        <authorList>
            <consortium name="US DOE Joint Genome Institute (JGI-PGF)"/>
            <person name="Walter F."/>
            <person name="Albersmeier A."/>
            <person name="Kalinowski J."/>
            <person name="Ruckert C."/>
        </authorList>
    </citation>
    <scope>NUCLEOTIDE SEQUENCE</scope>
    <source>
        <strain evidence="2">JCM 4346</strain>
    </source>
</reference>
<evidence type="ECO:0000256" key="1">
    <source>
        <dbReference type="SAM" id="MobiDB-lite"/>
    </source>
</evidence>
<feature type="region of interest" description="Disordered" evidence="1">
    <location>
        <begin position="81"/>
        <end position="107"/>
    </location>
</feature>
<gene>
    <name evidence="2" type="ORF">GCM10010251_49470</name>
</gene>
<sequence>MIEVSMITMNWAVASTASAHQRLGLTVGIAFPFPGSSVRFGYPQGVPEREVNIPPGGMEGVWPAKFSAQKDAAWPLSCADSGQAAVSGSEGLPEGAQTQTVGDDEHR</sequence>
<evidence type="ECO:0000313" key="2">
    <source>
        <dbReference type="EMBL" id="GGR27622.1"/>
    </source>
</evidence>
<evidence type="ECO:0000313" key="3">
    <source>
        <dbReference type="Proteomes" id="UP000658320"/>
    </source>
</evidence>
<dbReference type="AlphaFoldDB" id="A0A918FE53"/>